<evidence type="ECO:0000313" key="2">
    <source>
        <dbReference type="Proteomes" id="UP000233786"/>
    </source>
</evidence>
<organism evidence="1 2">
    <name type="scientific">Saccharopolyspora spinosa</name>
    <dbReference type="NCBI Taxonomy" id="60894"/>
    <lineage>
        <taxon>Bacteria</taxon>
        <taxon>Bacillati</taxon>
        <taxon>Actinomycetota</taxon>
        <taxon>Actinomycetes</taxon>
        <taxon>Pseudonocardiales</taxon>
        <taxon>Pseudonocardiaceae</taxon>
        <taxon>Saccharopolyspora</taxon>
    </lineage>
</organism>
<dbReference type="Proteomes" id="UP000233786">
    <property type="component" value="Unassembled WGS sequence"/>
</dbReference>
<dbReference type="RefSeq" id="WP_010697085.1">
    <property type="nucleotide sequence ID" value="NZ_CP061007.1"/>
</dbReference>
<keyword evidence="2" id="KW-1185">Reference proteome</keyword>
<dbReference type="AlphaFoldDB" id="A0A2N3XYH9"/>
<dbReference type="EMBL" id="PJNB01000001">
    <property type="protein sequence ID" value="PKW15734.1"/>
    <property type="molecule type" value="Genomic_DNA"/>
</dbReference>
<comment type="caution">
    <text evidence="1">The sequence shown here is derived from an EMBL/GenBank/DDBJ whole genome shotgun (WGS) entry which is preliminary data.</text>
</comment>
<accession>A0A2N3XYH9</accession>
<evidence type="ECO:0000313" key="1">
    <source>
        <dbReference type="EMBL" id="PKW15734.1"/>
    </source>
</evidence>
<proteinExistence type="predicted"/>
<reference evidence="1" key="1">
    <citation type="submission" date="2017-12" db="EMBL/GenBank/DDBJ databases">
        <title>Sequencing the genomes of 1000 Actinobacteria strains.</title>
        <authorList>
            <person name="Klenk H.-P."/>
        </authorList>
    </citation>
    <scope>NUCLEOTIDE SEQUENCE [LARGE SCALE GENOMIC DNA]</scope>
    <source>
        <strain evidence="1">DSM 44228</strain>
    </source>
</reference>
<protein>
    <submittedName>
        <fullName evidence="1">Uncharacterized protein</fullName>
    </submittedName>
</protein>
<sequence>MAAVATVELSAAGAAFAVVPMANPPPASAAEILSAAIVLAYLLRMADLLP</sequence>
<name>A0A2N3XYH9_SACSN</name>
<gene>
    <name evidence="1" type="ORF">A8926_3483</name>
</gene>